<sequence>MRCRHAAVVAAAIVSMALAAPAAHAQGADAQASVATVPDSEIGHSTRAWLELQRSNAEAAPPLPMLGAEAGYAYRRYMKSFDTEIPASFGSTVQTGGGQGGAGGSASPGSGGAY</sequence>
<keyword evidence="4" id="KW-1185">Reference proteome</keyword>
<dbReference type="AlphaFoldDB" id="A0A4P7CX50"/>
<feature type="chain" id="PRO_5020695745" evidence="2">
    <location>
        <begin position="26"/>
        <end position="114"/>
    </location>
</feature>
<proteinExistence type="predicted"/>
<organism evidence="3 4">
    <name type="scientific">Paraburkholderia pallida</name>
    <dbReference type="NCBI Taxonomy" id="2547399"/>
    <lineage>
        <taxon>Bacteria</taxon>
        <taxon>Pseudomonadati</taxon>
        <taxon>Pseudomonadota</taxon>
        <taxon>Betaproteobacteria</taxon>
        <taxon>Burkholderiales</taxon>
        <taxon>Burkholderiaceae</taxon>
        <taxon>Paraburkholderia</taxon>
    </lineage>
</organism>
<dbReference type="OrthoDB" id="8797260at2"/>
<evidence type="ECO:0000313" key="4">
    <source>
        <dbReference type="Proteomes" id="UP000295727"/>
    </source>
</evidence>
<evidence type="ECO:0000256" key="1">
    <source>
        <dbReference type="SAM" id="MobiDB-lite"/>
    </source>
</evidence>
<dbReference type="Proteomes" id="UP000295727">
    <property type="component" value="Chromosome 1"/>
</dbReference>
<evidence type="ECO:0000313" key="3">
    <source>
        <dbReference type="EMBL" id="QBQ98573.1"/>
    </source>
</evidence>
<name>A0A4P7CX50_9BURK</name>
<dbReference type="EMBL" id="CP038148">
    <property type="protein sequence ID" value="QBQ98573.1"/>
    <property type="molecule type" value="Genomic_DNA"/>
</dbReference>
<dbReference type="Pfam" id="PF12266">
    <property type="entry name" value="DUF3613"/>
    <property type="match status" value="1"/>
</dbReference>
<keyword evidence="2" id="KW-0732">Signal</keyword>
<dbReference type="InterPro" id="IPR022053">
    <property type="entry name" value="DUF3613"/>
</dbReference>
<gene>
    <name evidence="3" type="ORF">E1956_09365</name>
</gene>
<protein>
    <submittedName>
        <fullName evidence="3">DUF3613 domain-containing protein</fullName>
    </submittedName>
</protein>
<feature type="signal peptide" evidence="2">
    <location>
        <begin position="1"/>
        <end position="25"/>
    </location>
</feature>
<reference evidence="3 4" key="1">
    <citation type="submission" date="2019-03" db="EMBL/GenBank/DDBJ databases">
        <title>Paraburkholderia sp. 7MH5, isolated from subtropical forest soil.</title>
        <authorList>
            <person name="Gao Z.-H."/>
            <person name="Qiu L.-H."/>
        </authorList>
    </citation>
    <scope>NUCLEOTIDE SEQUENCE [LARGE SCALE GENOMIC DNA]</scope>
    <source>
        <strain evidence="3 4">7MH5</strain>
    </source>
</reference>
<feature type="region of interest" description="Disordered" evidence="1">
    <location>
        <begin position="88"/>
        <end position="114"/>
    </location>
</feature>
<evidence type="ECO:0000256" key="2">
    <source>
        <dbReference type="SAM" id="SignalP"/>
    </source>
</evidence>
<feature type="compositionally biased region" description="Gly residues" evidence="1">
    <location>
        <begin position="95"/>
        <end position="114"/>
    </location>
</feature>
<dbReference type="KEGG" id="ppai:E1956_09365"/>
<accession>A0A4P7CX50</accession>